<proteinExistence type="predicted"/>
<gene>
    <name evidence="2" type="ORF">VFPPC_10587</name>
</gene>
<reference evidence="2 3" key="1">
    <citation type="journal article" date="2016" name="PLoS Pathog.">
        <title>Biosynthesis of antibiotic leucinostatins in bio-control fungus Purpureocillium lilacinum and their inhibition on phytophthora revealed by genome mining.</title>
        <authorList>
            <person name="Wang G."/>
            <person name="Liu Z."/>
            <person name="Lin R."/>
            <person name="Li E."/>
            <person name="Mao Z."/>
            <person name="Ling J."/>
            <person name="Yang Y."/>
            <person name="Yin W.B."/>
            <person name="Xie B."/>
        </authorList>
    </citation>
    <scope>NUCLEOTIDE SEQUENCE [LARGE SCALE GENOMIC DNA]</scope>
    <source>
        <strain evidence="2">170</strain>
    </source>
</reference>
<feature type="compositionally biased region" description="Polar residues" evidence="1">
    <location>
        <begin position="185"/>
        <end position="207"/>
    </location>
</feature>
<accession>A0A179F455</accession>
<dbReference type="GeneID" id="28852922"/>
<dbReference type="EMBL" id="LSBJ02000009">
    <property type="protein sequence ID" value="OAQ60151.1"/>
    <property type="molecule type" value="Genomic_DNA"/>
</dbReference>
<comment type="caution">
    <text evidence="2">The sequence shown here is derived from an EMBL/GenBank/DDBJ whole genome shotgun (WGS) entry which is preliminary data.</text>
</comment>
<protein>
    <submittedName>
        <fullName evidence="2">Uncharacterized protein</fullName>
    </submittedName>
</protein>
<keyword evidence="3" id="KW-1185">Reference proteome</keyword>
<name>A0A179F455_METCM</name>
<sequence length="443" mass="49529">MGHSERKCDISDEAALKGICDVFRRLRDKGEPDASAQCDEVIAICCHQLAYVYGTKPVDVIQWLYNPQHDLAPKSFAAFVKENSLSEAFRLHFSKQPLEFMREVNPHDTIIVNNATKPTPPEDPEHSEVAGSHELAVWESTYQSKTRQSGMISEEILTHNFDTFDEISIPEYDINSFPDSKSDSDGTTLLPTSDSDVQQTRSPSPQVLAQEGCHTDHGPKLNCNTQGTVDGGPTTPDTNQVPKPAGLAKTLQSYEAFLALAPTLYSLSYKTNAISTQLPLIRDSKSGCLELLRRTPHNAQRYHGCSNDYHNLPIRTVLPDPGFDGRKPSDTRGLEDWAVVSRIGVRKCPRRLLRPPLIKLPPLKHSQNKTRMPGQLSLPVLWKRTPLTNASARQSTCASTTAIGRALFNPTRYGRDIDTEETILACQKRRRRGQIIKRQFHPQ</sequence>
<organism evidence="2 3">
    <name type="scientific">Pochonia chlamydosporia 170</name>
    <dbReference type="NCBI Taxonomy" id="1380566"/>
    <lineage>
        <taxon>Eukaryota</taxon>
        <taxon>Fungi</taxon>
        <taxon>Dikarya</taxon>
        <taxon>Ascomycota</taxon>
        <taxon>Pezizomycotina</taxon>
        <taxon>Sordariomycetes</taxon>
        <taxon>Hypocreomycetidae</taxon>
        <taxon>Hypocreales</taxon>
        <taxon>Clavicipitaceae</taxon>
        <taxon>Pochonia</taxon>
    </lineage>
</organism>
<dbReference type="Proteomes" id="UP000078397">
    <property type="component" value="Unassembled WGS sequence"/>
</dbReference>
<feature type="compositionally biased region" description="Low complexity" evidence="1">
    <location>
        <begin position="225"/>
        <end position="238"/>
    </location>
</feature>
<evidence type="ECO:0000313" key="2">
    <source>
        <dbReference type="EMBL" id="OAQ60151.1"/>
    </source>
</evidence>
<dbReference type="AlphaFoldDB" id="A0A179F455"/>
<feature type="region of interest" description="Disordered" evidence="1">
    <location>
        <begin position="175"/>
        <end position="240"/>
    </location>
</feature>
<dbReference type="KEGG" id="pchm:VFPPC_10587"/>
<dbReference type="RefSeq" id="XP_018138061.1">
    <property type="nucleotide sequence ID" value="XM_018288928.1"/>
</dbReference>
<evidence type="ECO:0000256" key="1">
    <source>
        <dbReference type="SAM" id="MobiDB-lite"/>
    </source>
</evidence>
<evidence type="ECO:0000313" key="3">
    <source>
        <dbReference type="Proteomes" id="UP000078397"/>
    </source>
</evidence>